<keyword evidence="1" id="KW-1185">Reference proteome</keyword>
<sequence length="66" mass="7060">MTEKKQRRSDTPGFRWIFCNTCGTTATAGAILFVSGCGHIHCSNCLNALAAKGEQLAVHLYSSITA</sequence>
<dbReference type="WBParaSite" id="PEQ_0001266001-mRNA-1">
    <property type="protein sequence ID" value="PEQ_0001266001-mRNA-1"/>
    <property type="gene ID" value="PEQ_0001266001"/>
</dbReference>
<dbReference type="AlphaFoldDB" id="A0A914S1L5"/>
<accession>A0A914S1L5</accession>
<evidence type="ECO:0000313" key="2">
    <source>
        <dbReference type="WBParaSite" id="PEQ_0001266001-mRNA-1"/>
    </source>
</evidence>
<proteinExistence type="predicted"/>
<protein>
    <submittedName>
        <fullName evidence="2">Zinc finger C3HC4 RING-type domain-containing protein</fullName>
    </submittedName>
</protein>
<organism evidence="1 2">
    <name type="scientific">Parascaris equorum</name>
    <name type="common">Equine roundworm</name>
    <dbReference type="NCBI Taxonomy" id="6256"/>
    <lineage>
        <taxon>Eukaryota</taxon>
        <taxon>Metazoa</taxon>
        <taxon>Ecdysozoa</taxon>
        <taxon>Nematoda</taxon>
        <taxon>Chromadorea</taxon>
        <taxon>Rhabditida</taxon>
        <taxon>Spirurina</taxon>
        <taxon>Ascaridomorpha</taxon>
        <taxon>Ascaridoidea</taxon>
        <taxon>Ascarididae</taxon>
        <taxon>Parascaris</taxon>
    </lineage>
</organism>
<dbReference type="SUPFAM" id="SSF57850">
    <property type="entry name" value="RING/U-box"/>
    <property type="match status" value="1"/>
</dbReference>
<evidence type="ECO:0000313" key="1">
    <source>
        <dbReference type="Proteomes" id="UP000887564"/>
    </source>
</evidence>
<name>A0A914S1L5_PAREQ</name>
<reference evidence="2" key="1">
    <citation type="submission" date="2022-11" db="UniProtKB">
        <authorList>
            <consortium name="WormBaseParasite"/>
        </authorList>
    </citation>
    <scope>IDENTIFICATION</scope>
</reference>
<dbReference type="Proteomes" id="UP000887564">
    <property type="component" value="Unplaced"/>
</dbReference>